<reference evidence="2 4" key="1">
    <citation type="journal article" date="2011" name="Nature">
        <title>The Medicago genome provides insight into the evolution of rhizobial symbioses.</title>
        <authorList>
            <person name="Young N.D."/>
            <person name="Debelle F."/>
            <person name="Oldroyd G.E."/>
            <person name="Geurts R."/>
            <person name="Cannon S.B."/>
            <person name="Udvardi M.K."/>
            <person name="Benedito V.A."/>
            <person name="Mayer K.F."/>
            <person name="Gouzy J."/>
            <person name="Schoof H."/>
            <person name="Van de Peer Y."/>
            <person name="Proost S."/>
            <person name="Cook D.R."/>
            <person name="Meyers B.C."/>
            <person name="Spannagl M."/>
            <person name="Cheung F."/>
            <person name="De Mita S."/>
            <person name="Krishnakumar V."/>
            <person name="Gundlach H."/>
            <person name="Zhou S."/>
            <person name="Mudge J."/>
            <person name="Bharti A.K."/>
            <person name="Murray J.D."/>
            <person name="Naoumkina M.A."/>
            <person name="Rosen B."/>
            <person name="Silverstein K.A."/>
            <person name="Tang H."/>
            <person name="Rombauts S."/>
            <person name="Zhao P.X."/>
            <person name="Zhou P."/>
            <person name="Barbe V."/>
            <person name="Bardou P."/>
            <person name="Bechner M."/>
            <person name="Bellec A."/>
            <person name="Berger A."/>
            <person name="Berges H."/>
            <person name="Bidwell S."/>
            <person name="Bisseling T."/>
            <person name="Choisne N."/>
            <person name="Couloux A."/>
            <person name="Denny R."/>
            <person name="Deshpande S."/>
            <person name="Dai X."/>
            <person name="Doyle J.J."/>
            <person name="Dudez A.M."/>
            <person name="Farmer A.D."/>
            <person name="Fouteau S."/>
            <person name="Franken C."/>
            <person name="Gibelin C."/>
            <person name="Gish J."/>
            <person name="Goldstein S."/>
            <person name="Gonzalez A.J."/>
            <person name="Green P.J."/>
            <person name="Hallab A."/>
            <person name="Hartog M."/>
            <person name="Hua A."/>
            <person name="Humphray S.J."/>
            <person name="Jeong D.H."/>
            <person name="Jing Y."/>
            <person name="Jocker A."/>
            <person name="Kenton S.M."/>
            <person name="Kim D.J."/>
            <person name="Klee K."/>
            <person name="Lai H."/>
            <person name="Lang C."/>
            <person name="Lin S."/>
            <person name="Macmil S.L."/>
            <person name="Magdelenat G."/>
            <person name="Matthews L."/>
            <person name="McCorrison J."/>
            <person name="Monaghan E.L."/>
            <person name="Mun J.H."/>
            <person name="Najar F.Z."/>
            <person name="Nicholson C."/>
            <person name="Noirot C."/>
            <person name="O'Bleness M."/>
            <person name="Paule C.R."/>
            <person name="Poulain J."/>
            <person name="Prion F."/>
            <person name="Qin B."/>
            <person name="Qu C."/>
            <person name="Retzel E.F."/>
            <person name="Riddle C."/>
            <person name="Sallet E."/>
            <person name="Samain S."/>
            <person name="Samson N."/>
            <person name="Sanders I."/>
            <person name="Saurat O."/>
            <person name="Scarpelli C."/>
            <person name="Schiex T."/>
            <person name="Segurens B."/>
            <person name="Severin A.J."/>
            <person name="Sherrier D.J."/>
            <person name="Shi R."/>
            <person name="Sims S."/>
            <person name="Singer S.R."/>
            <person name="Sinharoy S."/>
            <person name="Sterck L."/>
            <person name="Viollet A."/>
            <person name="Wang B.B."/>
            <person name="Wang K."/>
            <person name="Wang M."/>
            <person name="Wang X."/>
            <person name="Warfsmann J."/>
            <person name="Weissenbach J."/>
            <person name="White D.D."/>
            <person name="White J.D."/>
            <person name="Wiley G.B."/>
            <person name="Wincker P."/>
            <person name="Xing Y."/>
            <person name="Yang L."/>
            <person name="Yao Z."/>
            <person name="Ying F."/>
            <person name="Zhai J."/>
            <person name="Zhou L."/>
            <person name="Zuber A."/>
            <person name="Denarie J."/>
            <person name="Dixon R.A."/>
            <person name="May G.D."/>
            <person name="Schwartz D.C."/>
            <person name="Rogers J."/>
            <person name="Quetier F."/>
            <person name="Town C.D."/>
            <person name="Roe B.A."/>
        </authorList>
    </citation>
    <scope>NUCLEOTIDE SEQUENCE [LARGE SCALE GENOMIC DNA]</scope>
    <source>
        <strain evidence="2">A17</strain>
        <strain evidence="3 4">cv. Jemalong A17</strain>
    </source>
</reference>
<evidence type="ECO:0000256" key="1">
    <source>
        <dbReference type="SAM" id="MobiDB-lite"/>
    </source>
</evidence>
<accession>G7J6B2</accession>
<dbReference type="EnsemblPlants" id="AES73269">
    <property type="protein sequence ID" value="AES73269"/>
    <property type="gene ID" value="MTR_3g101440"/>
</dbReference>
<proteinExistence type="predicted"/>
<protein>
    <submittedName>
        <fullName evidence="2 3">Uncharacterized protein</fullName>
    </submittedName>
</protein>
<keyword evidence="4" id="KW-1185">Reference proteome</keyword>
<dbReference type="Proteomes" id="UP000002051">
    <property type="component" value="Chromosome 3"/>
</dbReference>
<sequence>MGKREKGEAPRRGKKSEGNLRGDKERKKEMCGVFWNRSKEKKYTENKNFWFLTCYGTLVESYLDEGFPRDPLSIFGLVLKTIRKQLKKDLKKPFFLVLKFLNERFRKSNTILFNQFLNLEAKFAMFDGIRGVLMRDSVIWWWT</sequence>
<dbReference type="PaxDb" id="3880-AES73269"/>
<name>G7J6B2_MEDTR</name>
<evidence type="ECO:0000313" key="3">
    <source>
        <dbReference type="EnsemblPlants" id="AES73269"/>
    </source>
</evidence>
<evidence type="ECO:0000313" key="4">
    <source>
        <dbReference type="Proteomes" id="UP000002051"/>
    </source>
</evidence>
<dbReference type="HOGENOM" id="CLU_1809072_0_0_1"/>
<organism evidence="2 4">
    <name type="scientific">Medicago truncatula</name>
    <name type="common">Barrel medic</name>
    <name type="synonym">Medicago tribuloides</name>
    <dbReference type="NCBI Taxonomy" id="3880"/>
    <lineage>
        <taxon>Eukaryota</taxon>
        <taxon>Viridiplantae</taxon>
        <taxon>Streptophyta</taxon>
        <taxon>Embryophyta</taxon>
        <taxon>Tracheophyta</taxon>
        <taxon>Spermatophyta</taxon>
        <taxon>Magnoliopsida</taxon>
        <taxon>eudicotyledons</taxon>
        <taxon>Gunneridae</taxon>
        <taxon>Pentapetalae</taxon>
        <taxon>rosids</taxon>
        <taxon>fabids</taxon>
        <taxon>Fabales</taxon>
        <taxon>Fabaceae</taxon>
        <taxon>Papilionoideae</taxon>
        <taxon>50 kb inversion clade</taxon>
        <taxon>NPAAA clade</taxon>
        <taxon>Hologalegina</taxon>
        <taxon>IRL clade</taxon>
        <taxon>Trifolieae</taxon>
        <taxon>Medicago</taxon>
    </lineage>
</organism>
<reference evidence="3" key="3">
    <citation type="submission" date="2015-04" db="UniProtKB">
        <authorList>
            <consortium name="EnsemblPlants"/>
        </authorList>
    </citation>
    <scope>IDENTIFICATION</scope>
    <source>
        <strain evidence="3">cv. Jemalong A17</strain>
    </source>
</reference>
<evidence type="ECO:0000313" key="2">
    <source>
        <dbReference type="EMBL" id="AES73269.1"/>
    </source>
</evidence>
<reference evidence="2 4" key="2">
    <citation type="journal article" date="2014" name="BMC Genomics">
        <title>An improved genome release (version Mt4.0) for the model legume Medicago truncatula.</title>
        <authorList>
            <person name="Tang H."/>
            <person name="Krishnakumar V."/>
            <person name="Bidwell S."/>
            <person name="Rosen B."/>
            <person name="Chan A."/>
            <person name="Zhou S."/>
            <person name="Gentzbittel L."/>
            <person name="Childs K.L."/>
            <person name="Yandell M."/>
            <person name="Gundlach H."/>
            <person name="Mayer K.F."/>
            <person name="Schwartz D.C."/>
            <person name="Town C.D."/>
        </authorList>
    </citation>
    <scope>GENOME REANNOTATION</scope>
    <source>
        <strain evidence="3 4">cv. Jemalong A17</strain>
    </source>
</reference>
<dbReference type="AlphaFoldDB" id="G7J6B2"/>
<gene>
    <name evidence="2" type="ordered locus">MTR_3g101440</name>
</gene>
<feature type="region of interest" description="Disordered" evidence="1">
    <location>
        <begin position="1"/>
        <end position="25"/>
    </location>
</feature>
<dbReference type="EMBL" id="CM001219">
    <property type="protein sequence ID" value="AES73269.1"/>
    <property type="molecule type" value="Genomic_DNA"/>
</dbReference>